<dbReference type="Proteomes" id="UP001163104">
    <property type="component" value="Chromosome"/>
</dbReference>
<dbReference type="EMBL" id="CP107027">
    <property type="protein sequence ID" value="UYG95166.1"/>
    <property type="molecule type" value="Genomic_DNA"/>
</dbReference>
<name>A0AA46SER0_CYTFI</name>
<dbReference type="AlphaFoldDB" id="A0AA46SER0"/>
<dbReference type="InterPro" id="IPR024994">
    <property type="entry name" value="DUF3896"/>
</dbReference>
<evidence type="ECO:0000313" key="1">
    <source>
        <dbReference type="EMBL" id="UYG95166.1"/>
    </source>
</evidence>
<gene>
    <name evidence="1" type="ORF">OD459_23770</name>
</gene>
<evidence type="ECO:0000313" key="2">
    <source>
        <dbReference type="Proteomes" id="UP001163104"/>
    </source>
</evidence>
<sequence length="60" mass="7146">MNYLEIKKKLEAAKQELEIKMHGQAASESEKETLQKRIDNYEYMIELTEMNHFERGNIIS</sequence>
<organism evidence="1 2">
    <name type="scientific">Cytobacillus firmus</name>
    <name type="common">Bacillus firmus</name>
    <dbReference type="NCBI Taxonomy" id="1399"/>
    <lineage>
        <taxon>Bacteria</taxon>
        <taxon>Bacillati</taxon>
        <taxon>Bacillota</taxon>
        <taxon>Bacilli</taxon>
        <taxon>Bacillales</taxon>
        <taxon>Bacillaceae</taxon>
        <taxon>Cytobacillus</taxon>
    </lineage>
</organism>
<protein>
    <submittedName>
        <fullName evidence="1">DUF3896 domain-containing protein</fullName>
    </submittedName>
</protein>
<proteinExistence type="predicted"/>
<dbReference type="Pfam" id="PF13035">
    <property type="entry name" value="DUF3896"/>
    <property type="match status" value="1"/>
</dbReference>
<accession>A0AA46SER0</accession>
<dbReference type="RefSeq" id="WP_053071361.1">
    <property type="nucleotide sequence ID" value="NZ_CP085390.1"/>
</dbReference>
<reference evidence="1" key="1">
    <citation type="submission" date="2022-10" db="EMBL/GenBank/DDBJ databases">
        <title>Mechanism of multi-heavy metal repair in Cytobacillus Firmus M7.</title>
        <authorList>
            <person name="Li X."/>
            <person name="Yu C."/>
        </authorList>
    </citation>
    <scope>NUCLEOTIDE SEQUENCE</scope>
    <source>
        <strain evidence="1">M7</strain>
    </source>
</reference>